<dbReference type="eggNOG" id="COG0115">
    <property type="taxonomic scope" value="Bacteria"/>
</dbReference>
<dbReference type="Pfam" id="PF00425">
    <property type="entry name" value="Chorismate_bind"/>
    <property type="match status" value="1"/>
</dbReference>
<dbReference type="InterPro" id="IPR043131">
    <property type="entry name" value="BCAT-like_N"/>
</dbReference>
<dbReference type="InterPro" id="IPR001544">
    <property type="entry name" value="Aminotrans_IV"/>
</dbReference>
<evidence type="ECO:0000313" key="3">
    <source>
        <dbReference type="Proteomes" id="UP000017813"/>
    </source>
</evidence>
<dbReference type="InterPro" id="IPR019999">
    <property type="entry name" value="Anth_synth_I-like"/>
</dbReference>
<dbReference type="RefSeq" id="WP_002641229.1">
    <property type="nucleotide sequence ID" value="NZ_CP019448.1"/>
</dbReference>
<dbReference type="OrthoDB" id="9803598at2"/>
<dbReference type="SUPFAM" id="SSF56752">
    <property type="entry name" value="D-aminoacid aminotransferase-like PLP-dependent enzymes"/>
    <property type="match status" value="1"/>
</dbReference>
<dbReference type="GO" id="GO:0000162">
    <property type="term" value="P:L-tryptophan biosynthetic process"/>
    <property type="evidence" value="ECO:0007669"/>
    <property type="project" value="TreeGrafter"/>
</dbReference>
<feature type="domain" description="Chorismate-utilising enzyme C-terminal" evidence="1">
    <location>
        <begin position="113"/>
        <end position="376"/>
    </location>
</feature>
<dbReference type="Proteomes" id="UP000017813">
    <property type="component" value="Unassembled WGS sequence"/>
</dbReference>
<dbReference type="STRING" id="641147.HMPREF9021_00315"/>
<organism evidence="2 3">
    <name type="scientific">Simonsiella muelleri ATCC 29453</name>
    <dbReference type="NCBI Taxonomy" id="641147"/>
    <lineage>
        <taxon>Bacteria</taxon>
        <taxon>Pseudomonadati</taxon>
        <taxon>Pseudomonadota</taxon>
        <taxon>Betaproteobacteria</taxon>
        <taxon>Neisseriales</taxon>
        <taxon>Neisseriaceae</taxon>
        <taxon>Simonsiella</taxon>
    </lineage>
</organism>
<reference evidence="2 3" key="1">
    <citation type="submission" date="2010-03" db="EMBL/GenBank/DDBJ databases">
        <authorList>
            <consortium name="The Broad Institute Genome Sequencing Platform"/>
            <person name="Ward D."/>
            <person name="Earl A."/>
            <person name="Feldgarden M."/>
            <person name="Gevers D."/>
            <person name="Young S."/>
            <person name="Zeng Q."/>
            <person name="Koehrsen M."/>
            <person name="Alvarado L."/>
            <person name="Berlin A.M."/>
            <person name="Borenstein D."/>
            <person name="Chapman S.B."/>
            <person name="Chen Z."/>
            <person name="Engels R."/>
            <person name="Freedman E."/>
            <person name="Gellesch M."/>
            <person name="Goldberg J."/>
            <person name="Griggs A."/>
            <person name="Gujja S."/>
            <person name="Heilman E.R."/>
            <person name="Heiman D.I."/>
            <person name="Hepburn T.A."/>
            <person name="Howarth C."/>
            <person name="Jen D."/>
            <person name="Larson L."/>
            <person name="Mehta T."/>
            <person name="Park D."/>
            <person name="Pearson M."/>
            <person name="Richards J."/>
            <person name="Roberts A."/>
            <person name="Saif S."/>
            <person name="Shea T.D."/>
            <person name="Shenoy N."/>
            <person name="Sisk P."/>
            <person name="Stolte C."/>
            <person name="Sykes S.N."/>
            <person name="Walk T."/>
            <person name="White J."/>
            <person name="Yandava C."/>
            <person name="Izard J."/>
            <person name="Baranova O.V."/>
            <person name="Blanton J.M."/>
            <person name="Tanner A.C."/>
            <person name="Dewhirst F."/>
            <person name="Haas B."/>
            <person name="Nusbaum C."/>
            <person name="Birren B."/>
        </authorList>
    </citation>
    <scope>NUCLEOTIDE SEQUENCE [LARGE SCALE GENOMIC DNA]</scope>
    <source>
        <strain evidence="2 3">ATCC 29453</strain>
    </source>
</reference>
<dbReference type="GO" id="GO:0046820">
    <property type="term" value="F:4-amino-4-deoxychorismate synthase activity"/>
    <property type="evidence" value="ECO:0007669"/>
    <property type="project" value="TreeGrafter"/>
</dbReference>
<dbReference type="EMBL" id="ADCY02000006">
    <property type="protein sequence ID" value="EFG31913.2"/>
    <property type="molecule type" value="Genomic_DNA"/>
</dbReference>
<sequence>MQPFVLFDDGIQNQAILLQKFCYQDTLPAHQLNDLDEKLAQGWAKSYFCAIFTDYEFGLALQKLPEHANFSGSLKIMWFAQKHILANPETWFKQHDDGSPAGIATPQLDTEKLDYINQINKIHDAIKRGDTYQINHTIRLHTITYGNPIRLYSRLRQNVPYAALACLPDENWVLCFSPELFLRIENNGKIITEPMKGTAPILHDGQDEQRAINLQHDPKNRAENTMIVDLLRNDLGKLAEIGGVSVPEPFKVQAFGTVWQMTSTVQAQVKHGTTAAQIFQAAFPCGSITGAPKRKSMEIISLLENSPRGLYTGSIGFLEYAPNTALGFSGCLNVVIRSLFLSKTEKSDEFSATYGVGSGIVIDSQAHNEFDECAWKARFVTELRPECGVFETMRVENQNIILLNQHLDRMENSAKQLNIPFARHTAEHTIHAILPTLNHAQIHRLKLILTASGSLKTEYAPIHELSPNQKIIISNNILANHDYLRRHKITHRPMYDAAWQTAEKVGAFDALFFNQDGYLLEGGRSSVMILLNNQWLTPTLDLDILPSIARTNAMRSGSLKEARINRKMLQCAEKIRVGNALRGWFDVNMIE</sequence>
<dbReference type="InterPro" id="IPR005801">
    <property type="entry name" value="ADC_synthase"/>
</dbReference>
<comment type="caution">
    <text evidence="2">The sequence shown here is derived from an EMBL/GenBank/DDBJ whole genome shotgun (WGS) entry which is preliminary data.</text>
</comment>
<accession>V9H6Q0</accession>
<dbReference type="InterPro" id="IPR036038">
    <property type="entry name" value="Aminotransferase-like"/>
</dbReference>
<dbReference type="Gene3D" id="3.30.470.10">
    <property type="match status" value="1"/>
</dbReference>
<dbReference type="PANTHER" id="PTHR11236">
    <property type="entry name" value="AMINOBENZOATE/ANTHRANILATE SYNTHASE"/>
    <property type="match status" value="1"/>
</dbReference>
<dbReference type="PRINTS" id="PR00095">
    <property type="entry name" value="ANTSNTHASEI"/>
</dbReference>
<gene>
    <name evidence="2" type="ORF">HMPREF9021_00315</name>
</gene>
<dbReference type="SUPFAM" id="SSF56322">
    <property type="entry name" value="ADC synthase"/>
    <property type="match status" value="1"/>
</dbReference>
<dbReference type="PANTHER" id="PTHR11236:SF50">
    <property type="entry name" value="AMINODEOXYCHORISMATE SYNTHASE COMPONENT 1"/>
    <property type="match status" value="1"/>
</dbReference>
<name>V9H6Q0_9NEIS</name>
<dbReference type="AlphaFoldDB" id="V9H6Q0"/>
<evidence type="ECO:0000313" key="2">
    <source>
        <dbReference type="EMBL" id="EFG31913.2"/>
    </source>
</evidence>
<dbReference type="InterPro" id="IPR015890">
    <property type="entry name" value="Chorismate_C"/>
</dbReference>
<keyword evidence="3" id="KW-1185">Reference proteome</keyword>
<dbReference type="InterPro" id="IPR043132">
    <property type="entry name" value="BCAT-like_C"/>
</dbReference>
<protein>
    <recommendedName>
        <fullName evidence="1">Chorismate-utilising enzyme C-terminal domain-containing protein</fullName>
    </recommendedName>
</protein>
<dbReference type="HOGENOM" id="CLU_006493_6_2_4"/>
<evidence type="ECO:0000259" key="1">
    <source>
        <dbReference type="Pfam" id="PF00425"/>
    </source>
</evidence>
<dbReference type="Gene3D" id="3.20.10.10">
    <property type="entry name" value="D-amino Acid Aminotransferase, subunit A, domain 2"/>
    <property type="match status" value="1"/>
</dbReference>
<reference evidence="2 3" key="2">
    <citation type="submission" date="2011-10" db="EMBL/GenBank/DDBJ databases">
        <title>The Genome Sequence of Simonsiella muelleri ATCC 29453.</title>
        <authorList>
            <consortium name="The Broad Institute Genome Sequencing Platform"/>
            <consortium name="The Broad Institute Genome Sequencing Center for Infectious Disease"/>
            <person name="Earl A."/>
            <person name="Ward D."/>
            <person name="Feldgarden M."/>
            <person name="Gevers D."/>
            <person name="Izard J."/>
            <person name="Baranova O.V."/>
            <person name="Blanton J.M."/>
            <person name="Tanner A.C."/>
            <person name="Dewhirst F."/>
            <person name="Young S.K."/>
            <person name="Zeng Q."/>
            <person name="Gargeya S."/>
            <person name="Fitzgerald M."/>
            <person name="Haas B."/>
            <person name="Abouelleil A."/>
            <person name="Alvarado L."/>
            <person name="Arachchi H.M."/>
            <person name="Berlin A."/>
            <person name="Brown A."/>
            <person name="Chapman S.B."/>
            <person name="Chen Z."/>
            <person name="Dunbar C."/>
            <person name="Freedman E."/>
            <person name="Gearin G."/>
            <person name="Goldberg J."/>
            <person name="Griggs A."/>
            <person name="Gujja S."/>
            <person name="Heiman D."/>
            <person name="Howarth C."/>
            <person name="Larson L."/>
            <person name="Lui A."/>
            <person name="MacDonald P.J.P."/>
            <person name="Montmayeur A."/>
            <person name="Murphy C."/>
            <person name="Neiman D."/>
            <person name="Pearson M."/>
            <person name="Priest M."/>
            <person name="Roberts A."/>
            <person name="Saif S."/>
            <person name="Shea T."/>
            <person name="Shenoy N."/>
            <person name="Sisk P."/>
            <person name="Stolte C."/>
            <person name="Sykes S."/>
            <person name="Wortman J."/>
            <person name="Nusbaum C."/>
            <person name="Birren B."/>
        </authorList>
    </citation>
    <scope>NUCLEOTIDE SEQUENCE [LARGE SCALE GENOMIC DNA]</scope>
    <source>
        <strain evidence="2 3">ATCC 29453</strain>
    </source>
</reference>
<dbReference type="Pfam" id="PF01063">
    <property type="entry name" value="Aminotran_4"/>
    <property type="match status" value="1"/>
</dbReference>
<dbReference type="Gene3D" id="3.60.120.10">
    <property type="entry name" value="Anthranilate synthase"/>
    <property type="match status" value="1"/>
</dbReference>
<dbReference type="KEGG" id="smur:BWP33_01010"/>
<dbReference type="eggNOG" id="COG0147">
    <property type="taxonomic scope" value="Bacteria"/>
</dbReference>
<proteinExistence type="predicted"/>